<reference evidence="1 2" key="1">
    <citation type="submission" date="2014-03" db="EMBL/GenBank/DDBJ databases">
        <title>The Genome Sequence of Plasmodium fragile nilgiri.</title>
        <authorList>
            <consortium name="The Broad Institute Genomics Platform"/>
            <consortium name="The Broad Institute Genome Sequencing Center for Infectious Disease"/>
            <person name="Neafsey D."/>
            <person name="Duraisingh M."/>
            <person name="Young S.K."/>
            <person name="Zeng Q."/>
            <person name="Gargeya S."/>
            <person name="Abouelleil A."/>
            <person name="Alvarado L."/>
            <person name="Chapman S.B."/>
            <person name="Gainer-Dewar J."/>
            <person name="Goldberg J."/>
            <person name="Griggs A."/>
            <person name="Gujja S."/>
            <person name="Hansen M."/>
            <person name="Howarth C."/>
            <person name="Imamovic A."/>
            <person name="Larimer J."/>
            <person name="Pearson M."/>
            <person name="Poon T.W."/>
            <person name="Priest M."/>
            <person name="Roberts A."/>
            <person name="Saif S."/>
            <person name="Shea T."/>
            <person name="Sykes S."/>
            <person name="Wortman J."/>
            <person name="Nusbaum C."/>
            <person name="Birren B."/>
        </authorList>
    </citation>
    <scope>NUCLEOTIDE SEQUENCE [LARGE SCALE GENOMIC DNA]</scope>
    <source>
        <strain evidence="2">nilgiri</strain>
    </source>
</reference>
<organism evidence="1 2">
    <name type="scientific">Plasmodium fragile</name>
    <dbReference type="NCBI Taxonomy" id="5857"/>
    <lineage>
        <taxon>Eukaryota</taxon>
        <taxon>Sar</taxon>
        <taxon>Alveolata</taxon>
        <taxon>Apicomplexa</taxon>
        <taxon>Aconoidasida</taxon>
        <taxon>Haemosporida</taxon>
        <taxon>Plasmodiidae</taxon>
        <taxon>Plasmodium</taxon>
        <taxon>Plasmodium (Plasmodium)</taxon>
    </lineage>
</organism>
<dbReference type="Proteomes" id="UP000054561">
    <property type="component" value="Unassembled WGS sequence"/>
</dbReference>
<dbReference type="GeneID" id="24270140"/>
<protein>
    <submittedName>
        <fullName evidence="1">Uncharacterized protein</fullName>
    </submittedName>
</protein>
<proteinExistence type="predicted"/>
<sequence>MEESKHGTEYASETSCNQELLMDNILYTFQYRLWKDYNWCSRHARKGAVRVPIIPVRPVETRANTQNRSFSRNCTATLPLHR</sequence>
<name>A0A0D9QET2_PLAFR</name>
<dbReference type="RefSeq" id="XP_012337853.1">
    <property type="nucleotide sequence ID" value="XM_012482430.1"/>
</dbReference>
<evidence type="ECO:0000313" key="1">
    <source>
        <dbReference type="EMBL" id="KJP85560.1"/>
    </source>
</evidence>
<accession>A0A0D9QET2</accession>
<dbReference type="AlphaFoldDB" id="A0A0D9QET2"/>
<dbReference type="VEuPathDB" id="PlasmoDB:AK88_04826"/>
<gene>
    <name evidence="1" type="ORF">AK88_04826</name>
</gene>
<dbReference type="EMBL" id="KQ001720">
    <property type="protein sequence ID" value="KJP85560.1"/>
    <property type="molecule type" value="Genomic_DNA"/>
</dbReference>
<dbReference type="OrthoDB" id="371350at2759"/>
<evidence type="ECO:0000313" key="2">
    <source>
        <dbReference type="Proteomes" id="UP000054561"/>
    </source>
</evidence>
<keyword evidence="2" id="KW-1185">Reference proteome</keyword>